<gene>
    <name evidence="2" type="ORF">Tci_831670</name>
</gene>
<keyword evidence="2" id="KW-0808">Transferase</keyword>
<dbReference type="EMBL" id="BKCJ010982602">
    <property type="protein sequence ID" value="GFC59700.1"/>
    <property type="molecule type" value="Genomic_DNA"/>
</dbReference>
<name>A0A699Q4B2_TANCI</name>
<accession>A0A699Q4B2</accession>
<feature type="region of interest" description="Disordered" evidence="1">
    <location>
        <begin position="77"/>
        <end position="111"/>
    </location>
</feature>
<comment type="caution">
    <text evidence="2">The sequence shown here is derived from an EMBL/GenBank/DDBJ whole genome shotgun (WGS) entry which is preliminary data.</text>
</comment>
<dbReference type="GO" id="GO:0003964">
    <property type="term" value="F:RNA-directed DNA polymerase activity"/>
    <property type="evidence" value="ECO:0007669"/>
    <property type="project" value="UniProtKB-KW"/>
</dbReference>
<reference evidence="2" key="1">
    <citation type="journal article" date="2019" name="Sci. Rep.">
        <title>Draft genome of Tanacetum cinerariifolium, the natural source of mosquito coil.</title>
        <authorList>
            <person name="Yamashiro T."/>
            <person name="Shiraishi A."/>
            <person name="Satake H."/>
            <person name="Nakayama K."/>
        </authorList>
    </citation>
    <scope>NUCLEOTIDE SEQUENCE</scope>
</reference>
<evidence type="ECO:0000256" key="1">
    <source>
        <dbReference type="SAM" id="MobiDB-lite"/>
    </source>
</evidence>
<proteinExistence type="predicted"/>
<sequence>PLPAVDSYSVEGEAQATQIKALHEQVRDQITKHNLQYQAHANKHRKHVVFNEGDLVWIYLHKDRFPPGRYGKLQDRTSRLLEGEDDTDVPDGSSPVDQRAIDENEAGGLSG</sequence>
<feature type="non-terminal residue" evidence="2">
    <location>
        <position position="1"/>
    </location>
</feature>
<keyword evidence="2" id="KW-0548">Nucleotidyltransferase</keyword>
<keyword evidence="2" id="KW-0695">RNA-directed DNA polymerase</keyword>
<protein>
    <submittedName>
        <fullName evidence="2">RNA-directed DNA polymerase</fullName>
    </submittedName>
</protein>
<organism evidence="2">
    <name type="scientific">Tanacetum cinerariifolium</name>
    <name type="common">Dalmatian daisy</name>
    <name type="synonym">Chrysanthemum cinerariifolium</name>
    <dbReference type="NCBI Taxonomy" id="118510"/>
    <lineage>
        <taxon>Eukaryota</taxon>
        <taxon>Viridiplantae</taxon>
        <taxon>Streptophyta</taxon>
        <taxon>Embryophyta</taxon>
        <taxon>Tracheophyta</taxon>
        <taxon>Spermatophyta</taxon>
        <taxon>Magnoliopsida</taxon>
        <taxon>eudicotyledons</taxon>
        <taxon>Gunneridae</taxon>
        <taxon>Pentapetalae</taxon>
        <taxon>asterids</taxon>
        <taxon>campanulids</taxon>
        <taxon>Asterales</taxon>
        <taxon>Asteraceae</taxon>
        <taxon>Asteroideae</taxon>
        <taxon>Anthemideae</taxon>
        <taxon>Anthemidinae</taxon>
        <taxon>Tanacetum</taxon>
    </lineage>
</organism>
<evidence type="ECO:0000313" key="2">
    <source>
        <dbReference type="EMBL" id="GFC59700.1"/>
    </source>
</evidence>
<dbReference type="AlphaFoldDB" id="A0A699Q4B2"/>